<name>A0A084VSA3_ANOSI</name>
<dbReference type="EnsemblMetazoa" id="ASIC008369-RA">
    <property type="protein sequence ID" value="ASIC008369-PA"/>
    <property type="gene ID" value="ASIC008369"/>
</dbReference>
<dbReference type="Proteomes" id="UP000030765">
    <property type="component" value="Unassembled WGS sequence"/>
</dbReference>
<protein>
    <submittedName>
        <fullName evidence="2 3">Uncharacterized protein</fullName>
    </submittedName>
</protein>
<feature type="compositionally biased region" description="Polar residues" evidence="1">
    <location>
        <begin position="1"/>
        <end position="17"/>
    </location>
</feature>
<evidence type="ECO:0000256" key="1">
    <source>
        <dbReference type="SAM" id="MobiDB-lite"/>
    </source>
</evidence>
<proteinExistence type="predicted"/>
<organism evidence="2">
    <name type="scientific">Anopheles sinensis</name>
    <name type="common">Mosquito</name>
    <dbReference type="NCBI Taxonomy" id="74873"/>
    <lineage>
        <taxon>Eukaryota</taxon>
        <taxon>Metazoa</taxon>
        <taxon>Ecdysozoa</taxon>
        <taxon>Arthropoda</taxon>
        <taxon>Hexapoda</taxon>
        <taxon>Insecta</taxon>
        <taxon>Pterygota</taxon>
        <taxon>Neoptera</taxon>
        <taxon>Endopterygota</taxon>
        <taxon>Diptera</taxon>
        <taxon>Nematocera</taxon>
        <taxon>Culicoidea</taxon>
        <taxon>Culicidae</taxon>
        <taxon>Anophelinae</taxon>
        <taxon>Anopheles</taxon>
    </lineage>
</organism>
<reference evidence="3" key="2">
    <citation type="submission" date="2020-05" db="UniProtKB">
        <authorList>
            <consortium name="EnsemblMetazoa"/>
        </authorList>
    </citation>
    <scope>IDENTIFICATION</scope>
</reference>
<evidence type="ECO:0000313" key="2">
    <source>
        <dbReference type="EMBL" id="KFB40847.1"/>
    </source>
</evidence>
<feature type="region of interest" description="Disordered" evidence="1">
    <location>
        <begin position="1"/>
        <end position="61"/>
    </location>
</feature>
<reference evidence="2 4" key="1">
    <citation type="journal article" date="2014" name="BMC Genomics">
        <title>Genome sequence of Anopheles sinensis provides insight into genetics basis of mosquito competence for malaria parasites.</title>
        <authorList>
            <person name="Zhou D."/>
            <person name="Zhang D."/>
            <person name="Ding G."/>
            <person name="Shi L."/>
            <person name="Hou Q."/>
            <person name="Ye Y."/>
            <person name="Xu Y."/>
            <person name="Zhou H."/>
            <person name="Xiong C."/>
            <person name="Li S."/>
            <person name="Yu J."/>
            <person name="Hong S."/>
            <person name="Yu X."/>
            <person name="Zou P."/>
            <person name="Chen C."/>
            <person name="Chang X."/>
            <person name="Wang W."/>
            <person name="Lv Y."/>
            <person name="Sun Y."/>
            <person name="Ma L."/>
            <person name="Shen B."/>
            <person name="Zhu C."/>
        </authorList>
    </citation>
    <scope>NUCLEOTIDE SEQUENCE [LARGE SCALE GENOMIC DNA]</scope>
</reference>
<accession>A0A084VSA3</accession>
<sequence length="61" mass="6733">MENNSGSNDRTMRALQNSREELKRKSQQGDRKKNWNFNSKDSPANGTGNGASGLAHASINR</sequence>
<evidence type="ECO:0000313" key="3">
    <source>
        <dbReference type="EnsemblMetazoa" id="ASIC008369-PA"/>
    </source>
</evidence>
<dbReference type="EMBL" id="ATLV01015901">
    <property type="status" value="NOT_ANNOTATED_CDS"/>
    <property type="molecule type" value="Genomic_DNA"/>
</dbReference>
<keyword evidence="4" id="KW-1185">Reference proteome</keyword>
<gene>
    <name evidence="2" type="ORF">ZHAS_00008369</name>
</gene>
<feature type="compositionally biased region" description="Polar residues" evidence="1">
    <location>
        <begin position="35"/>
        <end position="46"/>
    </location>
</feature>
<dbReference type="AlphaFoldDB" id="A0A084VSA3"/>
<feature type="compositionally biased region" description="Basic and acidic residues" evidence="1">
    <location>
        <begin position="18"/>
        <end position="33"/>
    </location>
</feature>
<dbReference type="EMBL" id="KE525041">
    <property type="protein sequence ID" value="KFB40847.1"/>
    <property type="molecule type" value="Genomic_DNA"/>
</dbReference>
<dbReference type="VEuPathDB" id="VectorBase:ASIC008369"/>
<evidence type="ECO:0000313" key="4">
    <source>
        <dbReference type="Proteomes" id="UP000030765"/>
    </source>
</evidence>